<dbReference type="AlphaFoldDB" id="A0A4Y2QJM8"/>
<dbReference type="Proteomes" id="UP000499080">
    <property type="component" value="Unassembled WGS sequence"/>
</dbReference>
<reference evidence="1 2" key="1">
    <citation type="journal article" date="2019" name="Sci. Rep.">
        <title>Orb-weaving spider Araneus ventricosus genome elucidates the spidroin gene catalogue.</title>
        <authorList>
            <person name="Kono N."/>
            <person name="Nakamura H."/>
            <person name="Ohtoshi R."/>
            <person name="Moran D.A.P."/>
            <person name="Shinohara A."/>
            <person name="Yoshida Y."/>
            <person name="Fujiwara M."/>
            <person name="Mori M."/>
            <person name="Tomita M."/>
            <person name="Arakawa K."/>
        </authorList>
    </citation>
    <scope>NUCLEOTIDE SEQUENCE [LARGE SCALE GENOMIC DNA]</scope>
</reference>
<gene>
    <name evidence="1" type="ORF">AVEN_148375_1</name>
</gene>
<comment type="caution">
    <text evidence="1">The sequence shown here is derived from an EMBL/GenBank/DDBJ whole genome shotgun (WGS) entry which is preliminary data.</text>
</comment>
<protein>
    <submittedName>
        <fullName evidence="1">Uncharacterized protein</fullName>
    </submittedName>
</protein>
<sequence>MVFHSLEKLFSFVCGSPFRSDGNTITLFASSDTNYLMVTLRLCLLSSLVLILTICNQHSATPLNRMKYIRYILMSSSRFGSYAPWTVREALMDSTVRYPQLSIERLCVNVADERLQTDLTRDSKGESDELVMTCQKPQPLNS</sequence>
<organism evidence="1 2">
    <name type="scientific">Araneus ventricosus</name>
    <name type="common">Orbweaver spider</name>
    <name type="synonym">Epeira ventricosa</name>
    <dbReference type="NCBI Taxonomy" id="182803"/>
    <lineage>
        <taxon>Eukaryota</taxon>
        <taxon>Metazoa</taxon>
        <taxon>Ecdysozoa</taxon>
        <taxon>Arthropoda</taxon>
        <taxon>Chelicerata</taxon>
        <taxon>Arachnida</taxon>
        <taxon>Araneae</taxon>
        <taxon>Araneomorphae</taxon>
        <taxon>Entelegynae</taxon>
        <taxon>Araneoidea</taxon>
        <taxon>Araneidae</taxon>
        <taxon>Araneus</taxon>
    </lineage>
</organism>
<name>A0A4Y2QJM8_ARAVE</name>
<evidence type="ECO:0000313" key="2">
    <source>
        <dbReference type="Proteomes" id="UP000499080"/>
    </source>
</evidence>
<proteinExistence type="predicted"/>
<accession>A0A4Y2QJM8</accession>
<dbReference type="EMBL" id="BGPR01014055">
    <property type="protein sequence ID" value="GBN63497.1"/>
    <property type="molecule type" value="Genomic_DNA"/>
</dbReference>
<evidence type="ECO:0000313" key="1">
    <source>
        <dbReference type="EMBL" id="GBN63497.1"/>
    </source>
</evidence>
<keyword evidence="2" id="KW-1185">Reference proteome</keyword>